<name>A0ABT0YGT8_9ACTN</name>
<dbReference type="Proteomes" id="UP001523216">
    <property type="component" value="Unassembled WGS sequence"/>
</dbReference>
<keyword evidence="1" id="KW-0732">Signal</keyword>
<dbReference type="EMBL" id="JAMQOL010000082">
    <property type="protein sequence ID" value="MCM4084707.1"/>
    <property type="molecule type" value="Genomic_DNA"/>
</dbReference>
<feature type="transmembrane region" description="Helical" evidence="2">
    <location>
        <begin position="37"/>
        <end position="59"/>
    </location>
</feature>
<reference evidence="4 5" key="1">
    <citation type="submission" date="2022-06" db="EMBL/GenBank/DDBJ databases">
        <title>Actinoplanes abujensis sp. nov., isolated from Nigerian arid soil.</title>
        <authorList>
            <person name="Ding P."/>
        </authorList>
    </citation>
    <scope>NUCLEOTIDE SEQUENCE [LARGE SCALE GENOMIC DNA]</scope>
    <source>
        <strain evidence="5">TRM88002</strain>
    </source>
</reference>
<comment type="caution">
    <text evidence="4">The sequence shown here is derived from an EMBL/GenBank/DDBJ whole genome shotgun (WGS) entry which is preliminary data.</text>
</comment>
<dbReference type="InterPro" id="IPR003760">
    <property type="entry name" value="PnrA-like"/>
</dbReference>
<gene>
    <name evidence="4" type="ORF">LXN57_44980</name>
</gene>
<keyword evidence="2" id="KW-0812">Transmembrane</keyword>
<keyword evidence="5" id="KW-1185">Reference proteome</keyword>
<proteinExistence type="predicted"/>
<evidence type="ECO:0000256" key="2">
    <source>
        <dbReference type="SAM" id="Phobius"/>
    </source>
</evidence>
<keyword evidence="2" id="KW-0472">Membrane</keyword>
<dbReference type="Gene3D" id="3.40.50.2300">
    <property type="match status" value="1"/>
</dbReference>
<organism evidence="4 5">
    <name type="scientific">Paractinoplanes hotanensis</name>
    <dbReference type="NCBI Taxonomy" id="2906497"/>
    <lineage>
        <taxon>Bacteria</taxon>
        <taxon>Bacillati</taxon>
        <taxon>Actinomycetota</taxon>
        <taxon>Actinomycetes</taxon>
        <taxon>Micromonosporales</taxon>
        <taxon>Micromonosporaceae</taxon>
        <taxon>Paractinoplanes</taxon>
    </lineage>
</organism>
<evidence type="ECO:0000313" key="4">
    <source>
        <dbReference type="EMBL" id="MCM4084707.1"/>
    </source>
</evidence>
<keyword evidence="2" id="KW-1133">Transmembrane helix</keyword>
<evidence type="ECO:0000256" key="1">
    <source>
        <dbReference type="ARBA" id="ARBA00022729"/>
    </source>
</evidence>
<protein>
    <submittedName>
        <fullName evidence="4">BMP family ABC transporter substrate-binding protein</fullName>
    </submittedName>
</protein>
<evidence type="ECO:0000259" key="3">
    <source>
        <dbReference type="Pfam" id="PF02608"/>
    </source>
</evidence>
<feature type="domain" description="ABC transporter substrate-binding protein PnrA-like" evidence="3">
    <location>
        <begin position="91"/>
        <end position="172"/>
    </location>
</feature>
<dbReference type="Pfam" id="PF02608">
    <property type="entry name" value="Bmp"/>
    <property type="match status" value="1"/>
</dbReference>
<accession>A0ABT0YGT8</accession>
<sequence>MSDDHAQRRDHQRIDASIQDVVLKIIDTYDPPVRQRVMWWAAGAAALVTSAALGTWLLWPDPPRQRDYVDATACLLTGSDGVTGAATQPLWTAMQEASLSSHARVQYLAVAGPQTPANAQAHLNSLAGSRCGVVVAVGKTQTDAVAAAAKSFPAVRFLAIDSGAEASNVSVVAAGSFAETIDRELTDLVS</sequence>
<evidence type="ECO:0000313" key="5">
    <source>
        <dbReference type="Proteomes" id="UP001523216"/>
    </source>
</evidence>
<dbReference type="RefSeq" id="WP_251804452.1">
    <property type="nucleotide sequence ID" value="NZ_JAMQOL010000082.1"/>
</dbReference>